<comment type="caution">
    <text evidence="1">The sequence shown here is derived from an EMBL/GenBank/DDBJ whole genome shotgun (WGS) entry which is preliminary data.</text>
</comment>
<protein>
    <submittedName>
        <fullName evidence="1">Uncharacterized protein</fullName>
    </submittedName>
</protein>
<accession>A0A242KUM6</accession>
<name>A0A242KUM6_ENTMU</name>
<dbReference type="AlphaFoldDB" id="A0A242KUM6"/>
<dbReference type="Proteomes" id="UP000195024">
    <property type="component" value="Unassembled WGS sequence"/>
</dbReference>
<sequence length="30" mass="3486">MMTLVIFSIWLADFLLFKKSITLGMKIVLI</sequence>
<proteinExistence type="predicted"/>
<evidence type="ECO:0000313" key="2">
    <source>
        <dbReference type="Proteomes" id="UP000195024"/>
    </source>
</evidence>
<dbReference type="EMBL" id="NGMS01000003">
    <property type="protein sequence ID" value="OTP24923.1"/>
    <property type="molecule type" value="Genomic_DNA"/>
</dbReference>
<organism evidence="1 2">
    <name type="scientific">Enterococcus mundtii</name>
    <dbReference type="NCBI Taxonomy" id="53346"/>
    <lineage>
        <taxon>Bacteria</taxon>
        <taxon>Bacillati</taxon>
        <taxon>Bacillota</taxon>
        <taxon>Bacilli</taxon>
        <taxon>Lactobacillales</taxon>
        <taxon>Enterococcaceae</taxon>
        <taxon>Enterococcus</taxon>
    </lineage>
</organism>
<reference evidence="1 2" key="1">
    <citation type="submission" date="2017-05" db="EMBL/GenBank/DDBJ databases">
        <title>The Genome Sequence of Enterococcus mundtii 6B1_DIV0119.</title>
        <authorList>
            <consortium name="The Broad Institute Genomics Platform"/>
            <consortium name="The Broad Institute Genomic Center for Infectious Diseases"/>
            <person name="Earl A."/>
            <person name="Manson A."/>
            <person name="Schwartman J."/>
            <person name="Gilmore M."/>
            <person name="Abouelleil A."/>
            <person name="Cao P."/>
            <person name="Chapman S."/>
            <person name="Cusick C."/>
            <person name="Shea T."/>
            <person name="Young S."/>
            <person name="Neafsey D."/>
            <person name="Nusbaum C."/>
            <person name="Birren B."/>
        </authorList>
    </citation>
    <scope>NUCLEOTIDE SEQUENCE [LARGE SCALE GENOMIC DNA]</scope>
    <source>
        <strain evidence="1 2">6B1_DIV0119</strain>
    </source>
</reference>
<gene>
    <name evidence="1" type="ORF">A5802_002833</name>
</gene>
<evidence type="ECO:0000313" key="1">
    <source>
        <dbReference type="EMBL" id="OTP24923.1"/>
    </source>
</evidence>